<evidence type="ECO:0000313" key="2">
    <source>
        <dbReference type="Proteomes" id="UP000617340"/>
    </source>
</evidence>
<accession>A0A834IVQ7</accession>
<comment type="caution">
    <text evidence="1">The sequence shown here is derived from an EMBL/GenBank/DDBJ whole genome shotgun (WGS) entry which is preliminary data.</text>
</comment>
<gene>
    <name evidence="1" type="ORF">HZH68_017179</name>
</gene>
<sequence>MTQVFSPGQDLSCQFEDSGQKTEPWVSQQTCPLNACNTIYFSKPSLRMILVLPNYYHIVTVTNQKQQATTKPCPHTGHIYGKWPTSLWPVKAGQFPYGLAVRIPGFLLCGQGSTPGMGKLDLFASLLKKPAHLPAPEVTFCTAVELQNPDRLRFRCLWGVADMLRKPSFWIILVLPNYYHIVTVTDLKQQATTRFCTHSDHMYGKCARSPWPV</sequence>
<evidence type="ECO:0000313" key="1">
    <source>
        <dbReference type="EMBL" id="KAF7378538.1"/>
    </source>
</evidence>
<dbReference type="Proteomes" id="UP000617340">
    <property type="component" value="Unassembled WGS sequence"/>
</dbReference>
<keyword evidence="2" id="KW-1185">Reference proteome</keyword>
<dbReference type="EMBL" id="JACSDZ010000049">
    <property type="protein sequence ID" value="KAF7378538.1"/>
    <property type="molecule type" value="Genomic_DNA"/>
</dbReference>
<organism evidence="1 2">
    <name type="scientific">Vespula germanica</name>
    <name type="common">German yellow jacket</name>
    <name type="synonym">Paravespula germanica</name>
    <dbReference type="NCBI Taxonomy" id="30212"/>
    <lineage>
        <taxon>Eukaryota</taxon>
        <taxon>Metazoa</taxon>
        <taxon>Ecdysozoa</taxon>
        <taxon>Arthropoda</taxon>
        <taxon>Hexapoda</taxon>
        <taxon>Insecta</taxon>
        <taxon>Pterygota</taxon>
        <taxon>Neoptera</taxon>
        <taxon>Endopterygota</taxon>
        <taxon>Hymenoptera</taxon>
        <taxon>Apocrita</taxon>
        <taxon>Aculeata</taxon>
        <taxon>Vespoidea</taxon>
        <taxon>Vespidae</taxon>
        <taxon>Vespinae</taxon>
        <taxon>Vespula</taxon>
    </lineage>
</organism>
<dbReference type="AlphaFoldDB" id="A0A834IVQ7"/>
<reference evidence="1" key="1">
    <citation type="journal article" date="2020" name="G3 (Bethesda)">
        <title>High-Quality Assemblies for Three Invasive Social Wasps from the &lt;i&gt;Vespula&lt;/i&gt; Genus.</title>
        <authorList>
            <person name="Harrop T.W.R."/>
            <person name="Guhlin J."/>
            <person name="McLaughlin G.M."/>
            <person name="Permina E."/>
            <person name="Stockwell P."/>
            <person name="Gilligan J."/>
            <person name="Le Lec M.F."/>
            <person name="Gruber M.A.M."/>
            <person name="Quinn O."/>
            <person name="Lovegrove M."/>
            <person name="Duncan E.J."/>
            <person name="Remnant E.J."/>
            <person name="Van Eeckhoven J."/>
            <person name="Graham B."/>
            <person name="Knapp R.A."/>
            <person name="Langford K.W."/>
            <person name="Kronenberg Z."/>
            <person name="Press M.O."/>
            <person name="Eacker S.M."/>
            <person name="Wilson-Rankin E.E."/>
            <person name="Purcell J."/>
            <person name="Lester P.J."/>
            <person name="Dearden P.K."/>
        </authorList>
    </citation>
    <scope>NUCLEOTIDE SEQUENCE</scope>
    <source>
        <strain evidence="1">Linc-1</strain>
    </source>
</reference>
<protein>
    <submittedName>
        <fullName evidence="1">Uncharacterized protein</fullName>
    </submittedName>
</protein>
<proteinExistence type="predicted"/>
<name>A0A834IVQ7_VESGE</name>